<proteinExistence type="predicted"/>
<gene>
    <name evidence="1" type="ORF">EVEC_LOCUS12665</name>
</gene>
<protein>
    <submittedName>
        <fullName evidence="1 3">Uncharacterized protein</fullName>
    </submittedName>
</protein>
<sequence length="79" mass="8775">MVALDTIEVLRGACNSELLILQRTKYTFKVKLELDAAPSLSLIWGVLMMNAPVLSSKARTDAAQVDTCTLFNTRKKITF</sequence>
<evidence type="ECO:0000313" key="1">
    <source>
        <dbReference type="EMBL" id="VDD97914.1"/>
    </source>
</evidence>
<dbReference type="Proteomes" id="UP000274131">
    <property type="component" value="Unassembled WGS sequence"/>
</dbReference>
<name>A0A0N4VR69_ENTVE</name>
<organism evidence="3">
    <name type="scientific">Enterobius vermicularis</name>
    <name type="common">Human pinworm</name>
    <dbReference type="NCBI Taxonomy" id="51028"/>
    <lineage>
        <taxon>Eukaryota</taxon>
        <taxon>Metazoa</taxon>
        <taxon>Ecdysozoa</taxon>
        <taxon>Nematoda</taxon>
        <taxon>Chromadorea</taxon>
        <taxon>Rhabditida</taxon>
        <taxon>Spirurina</taxon>
        <taxon>Oxyuridomorpha</taxon>
        <taxon>Oxyuroidea</taxon>
        <taxon>Oxyuridae</taxon>
        <taxon>Enterobius</taxon>
    </lineage>
</organism>
<evidence type="ECO:0000313" key="3">
    <source>
        <dbReference type="WBParaSite" id="EVEC_0001353101-mRNA-1"/>
    </source>
</evidence>
<keyword evidence="2" id="KW-1185">Reference proteome</keyword>
<dbReference type="EMBL" id="UXUI01015796">
    <property type="protein sequence ID" value="VDD97914.1"/>
    <property type="molecule type" value="Genomic_DNA"/>
</dbReference>
<accession>A0A0N4VR69</accession>
<reference evidence="3" key="1">
    <citation type="submission" date="2017-02" db="UniProtKB">
        <authorList>
            <consortium name="WormBaseParasite"/>
        </authorList>
    </citation>
    <scope>IDENTIFICATION</scope>
</reference>
<dbReference type="WBParaSite" id="EVEC_0001353101-mRNA-1">
    <property type="protein sequence ID" value="EVEC_0001353101-mRNA-1"/>
    <property type="gene ID" value="EVEC_0001353101"/>
</dbReference>
<reference evidence="1 2" key="2">
    <citation type="submission" date="2018-10" db="EMBL/GenBank/DDBJ databases">
        <authorList>
            <consortium name="Pathogen Informatics"/>
        </authorList>
    </citation>
    <scope>NUCLEOTIDE SEQUENCE [LARGE SCALE GENOMIC DNA]</scope>
</reference>
<evidence type="ECO:0000313" key="2">
    <source>
        <dbReference type="Proteomes" id="UP000274131"/>
    </source>
</evidence>
<dbReference type="AlphaFoldDB" id="A0A0N4VR69"/>